<dbReference type="RefSeq" id="XP_062636374.1">
    <property type="nucleotide sequence ID" value="XM_062784034.1"/>
</dbReference>
<sequence length="436" mass="50319">MHDEFATAQNLLAKWRLAAACLSHIPAGRLELALVCDIDPHHERAREVASLVTAPLRIIPQLRDCRIRLCKLPDAGLQQIAQDGVFQARRIAPPPYYSPKPSARTQATLVGLPRELRLRVLEYTDLIAPDREVTWSRQDKAYLTAARGDDLDRDNVRVFYHCWTSSSSSPSYLGCFCRRRHAAFSLACKCWAPPSPLFLVCRILCEDAQFTFFSRNRFIIHDYKTSRTWALPCFPEYSDEEVEPPEDSRYEYPGTRFAASQFFREVVPTHCLAHLRFLELVFPPYLAQTWPRGDDHPVLQDWQATIGWLLDKVNAPALTLRLAGVEVHYGSPPEYHNRISKSDAIDIATAHMDLTRPLRALGDIGLARFFAYFPCLWELVLARHQHYEWRPQLEAKQRQFKASFERVVLGDRYETQYANGREEPEPSFWAKAHQRI</sequence>
<dbReference type="Proteomes" id="UP001302676">
    <property type="component" value="Unassembled WGS sequence"/>
</dbReference>
<protein>
    <submittedName>
        <fullName evidence="1">Uncharacterized protein</fullName>
    </submittedName>
</protein>
<evidence type="ECO:0000313" key="2">
    <source>
        <dbReference type="Proteomes" id="UP001302676"/>
    </source>
</evidence>
<dbReference type="AlphaFoldDB" id="A0AAN6ZM61"/>
<comment type="caution">
    <text evidence="1">The sequence shown here is derived from an EMBL/GenBank/DDBJ whole genome shotgun (WGS) entry which is preliminary data.</text>
</comment>
<accession>A0AAN6ZM61</accession>
<reference evidence="1" key="1">
    <citation type="journal article" date="2023" name="Mol. Phylogenet. Evol.">
        <title>Genome-scale phylogeny and comparative genomics of the fungal order Sordariales.</title>
        <authorList>
            <person name="Hensen N."/>
            <person name="Bonometti L."/>
            <person name="Westerberg I."/>
            <person name="Brannstrom I.O."/>
            <person name="Guillou S."/>
            <person name="Cros-Aarteil S."/>
            <person name="Calhoun S."/>
            <person name="Haridas S."/>
            <person name="Kuo A."/>
            <person name="Mondo S."/>
            <person name="Pangilinan J."/>
            <person name="Riley R."/>
            <person name="LaButti K."/>
            <person name="Andreopoulos B."/>
            <person name="Lipzen A."/>
            <person name="Chen C."/>
            <person name="Yan M."/>
            <person name="Daum C."/>
            <person name="Ng V."/>
            <person name="Clum A."/>
            <person name="Steindorff A."/>
            <person name="Ohm R.A."/>
            <person name="Martin F."/>
            <person name="Silar P."/>
            <person name="Natvig D.O."/>
            <person name="Lalanne C."/>
            <person name="Gautier V."/>
            <person name="Ament-Velasquez S.L."/>
            <person name="Kruys A."/>
            <person name="Hutchinson M.I."/>
            <person name="Powell A.J."/>
            <person name="Barry K."/>
            <person name="Miller A.N."/>
            <person name="Grigoriev I.V."/>
            <person name="Debuchy R."/>
            <person name="Gladieux P."/>
            <person name="Hiltunen Thoren M."/>
            <person name="Johannesson H."/>
        </authorList>
    </citation>
    <scope>NUCLEOTIDE SEQUENCE</scope>
    <source>
        <strain evidence="1">CBS 141.50</strain>
    </source>
</reference>
<dbReference type="EMBL" id="MU853591">
    <property type="protein sequence ID" value="KAK4143003.1"/>
    <property type="molecule type" value="Genomic_DNA"/>
</dbReference>
<dbReference type="GeneID" id="87820647"/>
<reference evidence="1" key="2">
    <citation type="submission" date="2023-05" db="EMBL/GenBank/DDBJ databases">
        <authorList>
            <consortium name="Lawrence Berkeley National Laboratory"/>
            <person name="Steindorff A."/>
            <person name="Hensen N."/>
            <person name="Bonometti L."/>
            <person name="Westerberg I."/>
            <person name="Brannstrom I.O."/>
            <person name="Guillou S."/>
            <person name="Cros-Aarteil S."/>
            <person name="Calhoun S."/>
            <person name="Haridas S."/>
            <person name="Kuo A."/>
            <person name="Mondo S."/>
            <person name="Pangilinan J."/>
            <person name="Riley R."/>
            <person name="Labutti K."/>
            <person name="Andreopoulos B."/>
            <person name="Lipzen A."/>
            <person name="Chen C."/>
            <person name="Yanf M."/>
            <person name="Daum C."/>
            <person name="Ng V."/>
            <person name="Clum A."/>
            <person name="Ohm R."/>
            <person name="Martin F."/>
            <person name="Silar P."/>
            <person name="Natvig D."/>
            <person name="Lalanne C."/>
            <person name="Gautier V."/>
            <person name="Ament-Velasquez S.L."/>
            <person name="Kruys A."/>
            <person name="Hutchinson M.I."/>
            <person name="Powell A.J."/>
            <person name="Barry K."/>
            <person name="Miller A.N."/>
            <person name="Grigoriev I.V."/>
            <person name="Debuchy R."/>
            <person name="Gladieux P."/>
            <person name="Thoren M.H."/>
            <person name="Johannesson H."/>
        </authorList>
    </citation>
    <scope>NUCLEOTIDE SEQUENCE</scope>
    <source>
        <strain evidence="1">CBS 141.50</strain>
    </source>
</reference>
<name>A0AAN6ZM61_9PEZI</name>
<evidence type="ECO:0000313" key="1">
    <source>
        <dbReference type="EMBL" id="KAK4143003.1"/>
    </source>
</evidence>
<keyword evidence="2" id="KW-1185">Reference proteome</keyword>
<proteinExistence type="predicted"/>
<gene>
    <name evidence="1" type="ORF">C8A04DRAFT_37875</name>
</gene>
<organism evidence="1 2">
    <name type="scientific">Dichotomopilus funicola</name>
    <dbReference type="NCBI Taxonomy" id="1934379"/>
    <lineage>
        <taxon>Eukaryota</taxon>
        <taxon>Fungi</taxon>
        <taxon>Dikarya</taxon>
        <taxon>Ascomycota</taxon>
        <taxon>Pezizomycotina</taxon>
        <taxon>Sordariomycetes</taxon>
        <taxon>Sordariomycetidae</taxon>
        <taxon>Sordariales</taxon>
        <taxon>Chaetomiaceae</taxon>
        <taxon>Dichotomopilus</taxon>
    </lineage>
</organism>